<feature type="transmembrane region" description="Helical" evidence="1">
    <location>
        <begin position="93"/>
        <end position="112"/>
    </location>
</feature>
<evidence type="ECO:0000313" key="2">
    <source>
        <dbReference type="EMBL" id="ARA91128.1"/>
    </source>
</evidence>
<keyword evidence="1" id="KW-0472">Membrane</keyword>
<reference evidence="3" key="2">
    <citation type="journal article" date="2017" name="Mitochondrial DNA Part B Resour">
        <title>The complete mitochondrial genome of the cavitynesting honeybee, Apis koschevnikovi (Insecta: Hymenoptera: Apidae).</title>
        <authorList>
            <person name="Wakamiya T."/>
            <person name="Tingek S."/>
            <person name="Okuyama H."/>
            <person name="Kiyoshi T."/>
            <person name="Takahashi J."/>
        </authorList>
    </citation>
    <scope>NUCLEOTIDE SEQUENCE</scope>
</reference>
<feature type="transmembrane region" description="Helical" evidence="1">
    <location>
        <begin position="34"/>
        <end position="53"/>
    </location>
</feature>
<feature type="transmembrane region" description="Helical" evidence="1">
    <location>
        <begin position="59"/>
        <end position="81"/>
    </location>
</feature>
<keyword evidence="2" id="KW-0496">Mitochondrion</keyword>
<keyword evidence="1" id="KW-0812">Transmembrane</keyword>
<evidence type="ECO:0000313" key="3">
    <source>
        <dbReference type="EMBL" id="BAW89013.1"/>
    </source>
</evidence>
<dbReference type="EMBL" id="KY348372">
    <property type="protein sequence ID" value="ARA91128.1"/>
    <property type="molecule type" value="Genomic_DNA"/>
</dbReference>
<dbReference type="AlphaFoldDB" id="A0A1V0D8Q2"/>
<dbReference type="EMBL" id="AP017643">
    <property type="protein sequence ID" value="BAW89013.1"/>
    <property type="molecule type" value="Genomic_DNA"/>
</dbReference>
<feature type="transmembrane region" description="Helical" evidence="1">
    <location>
        <begin position="6"/>
        <end position="27"/>
    </location>
</feature>
<reference evidence="2" key="1">
    <citation type="submission" date="2016-12" db="EMBL/GenBank/DDBJ databases">
        <title>The complete mitochondrial genome of the Asian cavity-nesting honey bee, Apis koschevnikovi.</title>
        <authorList>
            <person name="Eimanifar A."/>
            <person name="Kimball R.T."/>
            <person name="Braun E.L."/>
            <person name="Ellis J.D."/>
        </authorList>
    </citation>
    <scope>NUCLEOTIDE SEQUENCE</scope>
</reference>
<name>A0A1V0D8Q2_APIKO</name>
<proteinExistence type="predicted"/>
<protein>
    <submittedName>
        <fullName evidence="2">NADH dehydrogenase subunit 5</fullName>
    </submittedName>
    <submittedName>
        <fullName evidence="3">NADH dehydrogenase subunit 6</fullName>
    </submittedName>
</protein>
<accession>A0A1V0D8Q2</accession>
<geneLocation type="mitochondrion" evidence="2"/>
<feature type="transmembrane region" description="Helical" evidence="1">
    <location>
        <begin position="136"/>
        <end position="158"/>
    </location>
</feature>
<gene>
    <name evidence="3" type="primary">ND6</name>
</gene>
<evidence type="ECO:0000256" key="1">
    <source>
        <dbReference type="SAM" id="Phobius"/>
    </source>
</evidence>
<organism evidence="2">
    <name type="scientific">Apis koschevnikovi</name>
    <name type="common">Koschevnikov's honey bee</name>
    <dbReference type="NCBI Taxonomy" id="7468"/>
    <lineage>
        <taxon>Eukaryota</taxon>
        <taxon>Metazoa</taxon>
        <taxon>Ecdysozoa</taxon>
        <taxon>Arthropoda</taxon>
        <taxon>Hexapoda</taxon>
        <taxon>Insecta</taxon>
        <taxon>Pterygota</taxon>
        <taxon>Neoptera</taxon>
        <taxon>Endopterygota</taxon>
        <taxon>Hymenoptera</taxon>
        <taxon>Apocrita</taxon>
        <taxon>Aculeata</taxon>
        <taxon>Apoidea</taxon>
        <taxon>Anthophila</taxon>
        <taxon>Apidae</taxon>
        <taxon>Apis</taxon>
    </lineage>
</organism>
<sequence>MMSLTLIISKTMMSTIITMMTMIYMNIIYKNSSILLIYLILYAIYLATSLFIMNYFNSLLILMTLIVFLSGMLIMFSYFISLSNEPLKLKTNLTFQFFSILIMSSKLVNVMIKDTKIHLMPMKNIDIMNLYTEMNYALFLLMIFMLIVTLMLMTKITYIEKKTLRKKK</sequence>
<keyword evidence="1" id="KW-1133">Transmembrane helix</keyword>